<feature type="signal peptide" evidence="6">
    <location>
        <begin position="1"/>
        <end position="26"/>
    </location>
</feature>
<name>J0DF59_9BIFI</name>
<accession>J0DF59</accession>
<keyword evidence="3" id="KW-0479">Metal-binding</keyword>
<protein>
    <submittedName>
        <fullName evidence="7">Uncharacterized protein</fullName>
    </submittedName>
</protein>
<dbReference type="Proteomes" id="UP000006415">
    <property type="component" value="Unassembled WGS sequence"/>
</dbReference>
<keyword evidence="8" id="KW-1185">Reference proteome</keyword>
<dbReference type="GO" id="GO:0046872">
    <property type="term" value="F:metal ion binding"/>
    <property type="evidence" value="ECO:0007669"/>
    <property type="project" value="UniProtKB-KW"/>
</dbReference>
<dbReference type="InterPro" id="IPR006128">
    <property type="entry name" value="Lipoprotein_PsaA-like"/>
</dbReference>
<evidence type="ECO:0000256" key="1">
    <source>
        <dbReference type="ARBA" id="ARBA00004196"/>
    </source>
</evidence>
<comment type="caution">
    <text evidence="7">The sequence shown here is derived from an EMBL/GenBank/DDBJ whole genome shotgun (WGS) entry which is preliminary data.</text>
</comment>
<proteinExistence type="inferred from homology"/>
<dbReference type="Gene3D" id="3.40.50.1980">
    <property type="entry name" value="Nitrogenase molybdenum iron protein domain"/>
    <property type="match status" value="2"/>
</dbReference>
<dbReference type="PANTHER" id="PTHR42953:SF1">
    <property type="entry name" value="METAL-BINDING PROTEIN HI_0362-RELATED"/>
    <property type="match status" value="1"/>
</dbReference>
<dbReference type="Pfam" id="PF01297">
    <property type="entry name" value="ZnuA"/>
    <property type="match status" value="1"/>
</dbReference>
<organism evidence="7 8">
    <name type="scientific">Scardovia wiggsiae F0424</name>
    <dbReference type="NCBI Taxonomy" id="857290"/>
    <lineage>
        <taxon>Bacteria</taxon>
        <taxon>Bacillati</taxon>
        <taxon>Actinomycetota</taxon>
        <taxon>Actinomycetes</taxon>
        <taxon>Bifidobacteriales</taxon>
        <taxon>Bifidobacteriaceae</taxon>
        <taxon>Scardovia</taxon>
    </lineage>
</organism>
<reference evidence="7 8" key="1">
    <citation type="submission" date="2012-01" db="EMBL/GenBank/DDBJ databases">
        <title>The Genome Sequence of Scardovia wiggsiae F0424.</title>
        <authorList>
            <consortium name="The Broad Institute Genome Sequencing Platform"/>
            <person name="Earl A."/>
            <person name="Ward D."/>
            <person name="Feldgarden M."/>
            <person name="Gevers D."/>
            <person name="Izard J."/>
            <person name="Ganesan A."/>
            <person name="Baranova O.V."/>
            <person name="Blanton J.M."/>
            <person name="Tanner A.C."/>
            <person name="Mathney J."/>
            <person name="Dewhirst F.E."/>
            <person name="Young S.K."/>
            <person name="Zeng Q."/>
            <person name="Gargeya S."/>
            <person name="Fitzgerald M."/>
            <person name="Haas B."/>
            <person name="Abouelleil A."/>
            <person name="Alvarado L."/>
            <person name="Arachchi H.M."/>
            <person name="Berlin A."/>
            <person name="Chapman S.B."/>
            <person name="Gearin G."/>
            <person name="Goldberg J."/>
            <person name="Griggs A."/>
            <person name="Gujja S."/>
            <person name="Hansen M."/>
            <person name="Heiman D."/>
            <person name="Howarth C."/>
            <person name="Larimer J."/>
            <person name="Lui A."/>
            <person name="MacDonald P.J.P."/>
            <person name="McCowen C."/>
            <person name="Montmayeur A."/>
            <person name="Murphy C."/>
            <person name="Neiman D."/>
            <person name="Pearson M."/>
            <person name="Priest M."/>
            <person name="Roberts A."/>
            <person name="Saif S."/>
            <person name="Shea T."/>
            <person name="Sisk P."/>
            <person name="Stolte C."/>
            <person name="Sykes S."/>
            <person name="Wortman J."/>
            <person name="Nusbaum C."/>
            <person name="Birren B."/>
        </authorList>
    </citation>
    <scope>NUCLEOTIDE SEQUENCE [LARGE SCALE GENOMIC DNA]</scope>
    <source>
        <strain evidence="7 8">F0424</strain>
    </source>
</reference>
<dbReference type="GO" id="GO:0030313">
    <property type="term" value="C:cell envelope"/>
    <property type="evidence" value="ECO:0007669"/>
    <property type="project" value="UniProtKB-SubCell"/>
</dbReference>
<dbReference type="EMBL" id="AGZS01000003">
    <property type="protein sequence ID" value="EJD64908.1"/>
    <property type="molecule type" value="Genomic_DNA"/>
</dbReference>
<dbReference type="InterPro" id="IPR006127">
    <property type="entry name" value="ZnuA-like"/>
</dbReference>
<comment type="similarity">
    <text evidence="5">Belongs to the bacterial solute-binding protein 9 family.</text>
</comment>
<dbReference type="InterPro" id="IPR050492">
    <property type="entry name" value="Bact_metal-bind_prot9"/>
</dbReference>
<dbReference type="STRING" id="857290.HMPREF9156_00783"/>
<dbReference type="PROSITE" id="PS51257">
    <property type="entry name" value="PROKAR_LIPOPROTEIN"/>
    <property type="match status" value="1"/>
</dbReference>
<gene>
    <name evidence="7" type="ORF">HMPREF9156_00783</name>
</gene>
<dbReference type="SUPFAM" id="SSF53807">
    <property type="entry name" value="Helical backbone' metal receptor"/>
    <property type="match status" value="1"/>
</dbReference>
<evidence type="ECO:0000256" key="2">
    <source>
        <dbReference type="ARBA" id="ARBA00022448"/>
    </source>
</evidence>
<dbReference type="PRINTS" id="PR00690">
    <property type="entry name" value="ADHESNFAMILY"/>
</dbReference>
<dbReference type="OrthoDB" id="5296019at2"/>
<dbReference type="AlphaFoldDB" id="J0DF59"/>
<dbReference type="RefSeq" id="WP_007147847.1">
    <property type="nucleotide sequence ID" value="NZ_AKCI01000001.1"/>
</dbReference>
<dbReference type="eggNOG" id="COG0803">
    <property type="taxonomic scope" value="Bacteria"/>
</dbReference>
<evidence type="ECO:0000256" key="6">
    <source>
        <dbReference type="SAM" id="SignalP"/>
    </source>
</evidence>
<keyword evidence="4 6" id="KW-0732">Signal</keyword>
<feature type="chain" id="PRO_5039448355" evidence="6">
    <location>
        <begin position="27"/>
        <end position="305"/>
    </location>
</feature>
<evidence type="ECO:0000313" key="8">
    <source>
        <dbReference type="Proteomes" id="UP000006415"/>
    </source>
</evidence>
<evidence type="ECO:0000256" key="3">
    <source>
        <dbReference type="ARBA" id="ARBA00022723"/>
    </source>
</evidence>
<keyword evidence="2 5" id="KW-0813">Transport</keyword>
<dbReference type="HOGENOM" id="CLU_016838_0_0_11"/>
<dbReference type="PANTHER" id="PTHR42953">
    <property type="entry name" value="HIGH-AFFINITY ZINC UPTAKE SYSTEM PROTEIN ZNUA-RELATED"/>
    <property type="match status" value="1"/>
</dbReference>
<evidence type="ECO:0000256" key="4">
    <source>
        <dbReference type="ARBA" id="ARBA00022729"/>
    </source>
</evidence>
<evidence type="ECO:0000256" key="5">
    <source>
        <dbReference type="RuleBase" id="RU003512"/>
    </source>
</evidence>
<dbReference type="GO" id="GO:0007155">
    <property type="term" value="P:cell adhesion"/>
    <property type="evidence" value="ECO:0007669"/>
    <property type="project" value="InterPro"/>
</dbReference>
<sequence>MFAGKKTIRSAFALTAGLSMIIAAGACGNNASQQGSGSGTQGSAINVVSSINQWGSLAKEIGGNKVKVTSILSNPNVEAHEFEPKANDVAQFSKTDVTIYNGADYDPWAAKAAKGTKATVIDVAEESGVKEGGNPHIWFMAKARETAAKKLAEAFKKARPSDSAYFDSQYNAWKKSEEKFTQAAAEAKKSIEGKKYAATESVASYLASDLGLEDSTPSGYANAAANESEPSANDIKEFTDILSQKKVSFLFVNDQETDSTTETITKAADSAKVPVVHITESMPSQYSTLSEWMIGITKQVTEAAR</sequence>
<comment type="subcellular location">
    <subcellularLocation>
        <location evidence="1">Cell envelope</location>
    </subcellularLocation>
</comment>
<evidence type="ECO:0000313" key="7">
    <source>
        <dbReference type="EMBL" id="EJD64908.1"/>
    </source>
</evidence>
<dbReference type="GO" id="GO:0030001">
    <property type="term" value="P:metal ion transport"/>
    <property type="evidence" value="ECO:0007669"/>
    <property type="project" value="InterPro"/>
</dbReference>